<name>A0ABW6RRZ4_9NOCA</name>
<evidence type="ECO:0000313" key="4">
    <source>
        <dbReference type="Proteomes" id="UP001601992"/>
    </source>
</evidence>
<accession>A0ABW6RRZ4</accession>
<organism evidence="3 4">
    <name type="scientific">Nocardia jiangxiensis</name>
    <dbReference type="NCBI Taxonomy" id="282685"/>
    <lineage>
        <taxon>Bacteria</taxon>
        <taxon>Bacillati</taxon>
        <taxon>Actinomycetota</taxon>
        <taxon>Actinomycetes</taxon>
        <taxon>Mycobacteriales</taxon>
        <taxon>Nocardiaceae</taxon>
        <taxon>Nocardia</taxon>
    </lineage>
</organism>
<keyword evidence="2" id="KW-0472">Membrane</keyword>
<feature type="transmembrane region" description="Helical" evidence="2">
    <location>
        <begin position="76"/>
        <end position="99"/>
    </location>
</feature>
<feature type="compositionally biased region" description="Basic and acidic residues" evidence="1">
    <location>
        <begin position="110"/>
        <end position="139"/>
    </location>
</feature>
<sequence>MSPQTRRAHARPRRHSRRQVRFPEDIDTSKALRNYRSQRRRAIVTVLVLTAILVGLPVVLDLWPRLDRLRLVDIPLSWLALAVLPYPLLVVVGVCGICAGPRRSNRRARTAGDRPARCRAGDGGDPVHRPARRRGDAHDLGLPGRVAACDATAEFGRPVG</sequence>
<keyword evidence="2" id="KW-0812">Transmembrane</keyword>
<dbReference type="EMBL" id="JBIAQY010000001">
    <property type="protein sequence ID" value="MFF3566784.1"/>
    <property type="molecule type" value="Genomic_DNA"/>
</dbReference>
<proteinExistence type="predicted"/>
<comment type="caution">
    <text evidence="3">The sequence shown here is derived from an EMBL/GenBank/DDBJ whole genome shotgun (WGS) entry which is preliminary data.</text>
</comment>
<feature type="transmembrane region" description="Helical" evidence="2">
    <location>
        <begin position="42"/>
        <end position="64"/>
    </location>
</feature>
<evidence type="ECO:0000256" key="2">
    <source>
        <dbReference type="SAM" id="Phobius"/>
    </source>
</evidence>
<keyword evidence="2" id="KW-1133">Transmembrane helix</keyword>
<dbReference type="Proteomes" id="UP001601992">
    <property type="component" value="Unassembled WGS sequence"/>
</dbReference>
<evidence type="ECO:0000313" key="3">
    <source>
        <dbReference type="EMBL" id="MFF3566784.1"/>
    </source>
</evidence>
<keyword evidence="4" id="KW-1185">Reference proteome</keyword>
<reference evidence="3 4" key="1">
    <citation type="submission" date="2024-10" db="EMBL/GenBank/DDBJ databases">
        <title>The Natural Products Discovery Center: Release of the First 8490 Sequenced Strains for Exploring Actinobacteria Biosynthetic Diversity.</title>
        <authorList>
            <person name="Kalkreuter E."/>
            <person name="Kautsar S.A."/>
            <person name="Yang D."/>
            <person name="Bader C.D."/>
            <person name="Teijaro C.N."/>
            <person name="Fluegel L."/>
            <person name="Davis C.M."/>
            <person name="Simpson J.R."/>
            <person name="Lauterbach L."/>
            <person name="Steele A.D."/>
            <person name="Gui C."/>
            <person name="Meng S."/>
            <person name="Li G."/>
            <person name="Viehrig K."/>
            <person name="Ye F."/>
            <person name="Su P."/>
            <person name="Kiefer A.F."/>
            <person name="Nichols A."/>
            <person name="Cepeda A.J."/>
            <person name="Yan W."/>
            <person name="Fan B."/>
            <person name="Jiang Y."/>
            <person name="Adhikari A."/>
            <person name="Zheng C.-J."/>
            <person name="Schuster L."/>
            <person name="Cowan T.M."/>
            <person name="Smanski M.J."/>
            <person name="Chevrette M.G."/>
            <person name="De Carvalho L.P.S."/>
            <person name="Shen B."/>
        </authorList>
    </citation>
    <scope>NUCLEOTIDE SEQUENCE [LARGE SCALE GENOMIC DNA]</scope>
    <source>
        <strain evidence="3 4">NPDC002593</strain>
    </source>
</reference>
<feature type="region of interest" description="Disordered" evidence="1">
    <location>
        <begin position="104"/>
        <end position="139"/>
    </location>
</feature>
<gene>
    <name evidence="3" type="ORF">ACFYXQ_03270</name>
</gene>
<evidence type="ECO:0000256" key="1">
    <source>
        <dbReference type="SAM" id="MobiDB-lite"/>
    </source>
</evidence>
<dbReference type="RefSeq" id="WP_218008730.1">
    <property type="nucleotide sequence ID" value="NZ_JBIAQY010000001.1"/>
</dbReference>
<protein>
    <submittedName>
        <fullName evidence="3">Uncharacterized protein</fullName>
    </submittedName>
</protein>